<sequence>MLAALLVAFVVLTCLLVAVLAVGALTALATLSAPVSVFLTSVVPYVAAAAILGVLEVVVVVALAWTLVKRSEFSVRGGRLESLANHAERHSDVARSLGLSSLVERPPERRREDALDTLKRRYADGELDEAEFERRLGRLLDNDDVDTARARRERARLRE</sequence>
<keyword evidence="1" id="KW-0472">Membrane</keyword>
<proteinExistence type="predicted"/>
<dbReference type="RefSeq" id="WP_247416192.1">
    <property type="nucleotide sequence ID" value="NZ_JALLGW010000001.1"/>
</dbReference>
<dbReference type="AlphaFoldDB" id="A0ABD5RPP8"/>
<organism evidence="3 4">
    <name type="scientific">Halomarina salina</name>
    <dbReference type="NCBI Taxonomy" id="1872699"/>
    <lineage>
        <taxon>Archaea</taxon>
        <taxon>Methanobacteriati</taxon>
        <taxon>Methanobacteriota</taxon>
        <taxon>Stenosarchaea group</taxon>
        <taxon>Halobacteria</taxon>
        <taxon>Halobacteriales</taxon>
        <taxon>Natronomonadaceae</taxon>
        <taxon>Halomarina</taxon>
    </lineage>
</organism>
<protein>
    <submittedName>
        <fullName evidence="3">SHOCT domain-containing protein</fullName>
    </submittedName>
</protein>
<reference evidence="3 4" key="1">
    <citation type="journal article" date="2019" name="Int. J. Syst. Evol. Microbiol.">
        <title>The Global Catalogue of Microorganisms (GCM) 10K type strain sequencing project: providing services to taxonomists for standard genome sequencing and annotation.</title>
        <authorList>
            <consortium name="The Broad Institute Genomics Platform"/>
            <consortium name="The Broad Institute Genome Sequencing Center for Infectious Disease"/>
            <person name="Wu L."/>
            <person name="Ma J."/>
        </authorList>
    </citation>
    <scope>NUCLEOTIDE SEQUENCE [LARGE SCALE GENOMIC DNA]</scope>
    <source>
        <strain evidence="3 4">CGMCC 1.12543</strain>
    </source>
</reference>
<gene>
    <name evidence="3" type="ORF">ACFPYI_14910</name>
</gene>
<evidence type="ECO:0000313" key="3">
    <source>
        <dbReference type="EMBL" id="MFC5972626.1"/>
    </source>
</evidence>
<feature type="domain" description="SHOCT" evidence="2">
    <location>
        <begin position="113"/>
        <end position="140"/>
    </location>
</feature>
<accession>A0ABD5RPP8</accession>
<dbReference type="InterPro" id="IPR018649">
    <property type="entry name" value="SHOCT"/>
</dbReference>
<evidence type="ECO:0000313" key="4">
    <source>
        <dbReference type="Proteomes" id="UP001596099"/>
    </source>
</evidence>
<keyword evidence="1" id="KW-0812">Transmembrane</keyword>
<keyword evidence="4" id="KW-1185">Reference proteome</keyword>
<feature type="transmembrane region" description="Helical" evidence="1">
    <location>
        <begin position="42"/>
        <end position="68"/>
    </location>
</feature>
<evidence type="ECO:0000256" key="1">
    <source>
        <dbReference type="SAM" id="Phobius"/>
    </source>
</evidence>
<dbReference type="EMBL" id="JBHSQH010000001">
    <property type="protein sequence ID" value="MFC5972626.1"/>
    <property type="molecule type" value="Genomic_DNA"/>
</dbReference>
<comment type="caution">
    <text evidence="3">The sequence shown here is derived from an EMBL/GenBank/DDBJ whole genome shotgun (WGS) entry which is preliminary data.</text>
</comment>
<evidence type="ECO:0000259" key="2">
    <source>
        <dbReference type="Pfam" id="PF09851"/>
    </source>
</evidence>
<dbReference type="Pfam" id="PF09851">
    <property type="entry name" value="SHOCT"/>
    <property type="match status" value="1"/>
</dbReference>
<name>A0ABD5RPP8_9EURY</name>
<dbReference type="Proteomes" id="UP001596099">
    <property type="component" value="Unassembled WGS sequence"/>
</dbReference>
<keyword evidence="1" id="KW-1133">Transmembrane helix</keyword>